<dbReference type="AlphaFoldDB" id="A0A380K4U0"/>
<dbReference type="PANTHER" id="PTHR41252:SF1">
    <property type="entry name" value="BLR2505 PROTEIN"/>
    <property type="match status" value="1"/>
</dbReference>
<keyword evidence="2" id="KW-0413">Isomerase</keyword>
<feature type="domain" description="SnoaL-like" evidence="1">
    <location>
        <begin position="13"/>
        <end position="116"/>
    </location>
</feature>
<evidence type="ECO:0000313" key="2">
    <source>
        <dbReference type="EMBL" id="SUN59924.1"/>
    </source>
</evidence>
<dbReference type="OrthoDB" id="7876517at2"/>
<dbReference type="GeneID" id="78356084"/>
<dbReference type="InterPro" id="IPR032710">
    <property type="entry name" value="NTF2-like_dom_sf"/>
</dbReference>
<dbReference type="EMBL" id="UHFN01000007">
    <property type="protein sequence ID" value="SUN59924.1"/>
    <property type="molecule type" value="Genomic_DNA"/>
</dbReference>
<keyword evidence="3" id="KW-1185">Reference proteome</keyword>
<dbReference type="PANTHER" id="PTHR41252">
    <property type="entry name" value="BLR2505 PROTEIN"/>
    <property type="match status" value="1"/>
</dbReference>
<gene>
    <name evidence="2" type="ORF">NCTC12224_00635</name>
</gene>
<dbReference type="RefSeq" id="WP_115268194.1">
    <property type="nucleotide sequence ID" value="NZ_JBNPNB010000142.1"/>
</dbReference>
<dbReference type="SUPFAM" id="SSF54427">
    <property type="entry name" value="NTF2-like"/>
    <property type="match status" value="1"/>
</dbReference>
<name>A0A380K4U0_9STRE</name>
<dbReference type="GO" id="GO:0016853">
    <property type="term" value="F:isomerase activity"/>
    <property type="evidence" value="ECO:0007669"/>
    <property type="project" value="UniProtKB-KW"/>
</dbReference>
<evidence type="ECO:0000313" key="3">
    <source>
        <dbReference type="Proteomes" id="UP000254924"/>
    </source>
</evidence>
<dbReference type="Proteomes" id="UP000254924">
    <property type="component" value="Unassembled WGS sequence"/>
</dbReference>
<proteinExistence type="predicted"/>
<dbReference type="InterPro" id="IPR037401">
    <property type="entry name" value="SnoaL-like"/>
</dbReference>
<protein>
    <submittedName>
        <fullName evidence="2">Ketosteroid isomerase-related protein</fullName>
    </submittedName>
</protein>
<sequence>MTEHDYQVILAKTYELTGQGKLEEFATYLADDVSWTEAAGFPYAGTYVGKEAVFNNVHKRLGTEWIGYTAEPLHYAFNGQHVMVYGRYSGTYKKSQKSFQADFVHLYTFNADNKVSQFIQVVDSYPVVKAMEG</sequence>
<dbReference type="Gene3D" id="3.10.450.50">
    <property type="match status" value="1"/>
</dbReference>
<accession>A0A380K4U0</accession>
<organism evidence="2 3">
    <name type="scientific">Streptococcus hyointestinalis</name>
    <dbReference type="NCBI Taxonomy" id="1337"/>
    <lineage>
        <taxon>Bacteria</taxon>
        <taxon>Bacillati</taxon>
        <taxon>Bacillota</taxon>
        <taxon>Bacilli</taxon>
        <taxon>Lactobacillales</taxon>
        <taxon>Streptococcaceae</taxon>
        <taxon>Streptococcus</taxon>
    </lineage>
</organism>
<dbReference type="Pfam" id="PF12680">
    <property type="entry name" value="SnoaL_2"/>
    <property type="match status" value="1"/>
</dbReference>
<reference evidence="2 3" key="1">
    <citation type="submission" date="2018-06" db="EMBL/GenBank/DDBJ databases">
        <authorList>
            <consortium name="Pathogen Informatics"/>
            <person name="Doyle S."/>
        </authorList>
    </citation>
    <scope>NUCLEOTIDE SEQUENCE [LARGE SCALE GENOMIC DNA]</scope>
    <source>
        <strain evidence="2 3">NCTC12224</strain>
    </source>
</reference>
<evidence type="ECO:0000259" key="1">
    <source>
        <dbReference type="Pfam" id="PF12680"/>
    </source>
</evidence>